<dbReference type="Gene3D" id="2.160.20.80">
    <property type="entry name" value="E3 ubiquitin-protein ligase SopA"/>
    <property type="match status" value="1"/>
</dbReference>
<sequence length="280" mass="29766">MTETIDTDTLRAGLRADCASCVGLCCVGLALTRSADFPVDKPAGTPCLNLAADDTCRIHDRLRGEGWRGCTVYDCLGAGQQVTQVSFGGASWRDDDGVGRAMFAALPRMRELHELLWYLADALDRPDAASLRAELARAVAETRAVTMLDGEALLAYDVAPHAARVRALLGRASELVRATAGEPSRARVRAERRGRDLLGAQLAGARLAGALLRGTLLVAADLRGADLRLADLAGADLRDTDLRGADLSGTLYLTQPQLDAAHGDASTRLPSTVQRPGHWT</sequence>
<dbReference type="HOGENOM" id="CLU_068870_0_0_11"/>
<dbReference type="STRING" id="471853.Bcav_3741"/>
<reference evidence="1 2" key="1">
    <citation type="journal article" date="2009" name="Stand. Genomic Sci.">
        <title>Complete genome sequence of Beutenbergia cavernae type strain (HKI 0122).</title>
        <authorList>
            <person name="Land M."/>
            <person name="Pukall R."/>
            <person name="Abt B."/>
            <person name="Goker M."/>
            <person name="Rohde M."/>
            <person name="Glavina Del Rio T."/>
            <person name="Tice H."/>
            <person name="Copeland A."/>
            <person name="Cheng J.F."/>
            <person name="Lucas S."/>
            <person name="Chen F."/>
            <person name="Nolan M."/>
            <person name="Bruce D."/>
            <person name="Goodwin L."/>
            <person name="Pitluck S."/>
            <person name="Ivanova N."/>
            <person name="Mavromatis K."/>
            <person name="Ovchinnikova G."/>
            <person name="Pati A."/>
            <person name="Chen A."/>
            <person name="Palaniappan K."/>
            <person name="Hauser L."/>
            <person name="Chang Y.J."/>
            <person name="Jefferies C.C."/>
            <person name="Saunders E."/>
            <person name="Brettin T."/>
            <person name="Detter J.C."/>
            <person name="Han C."/>
            <person name="Chain P."/>
            <person name="Bristow J."/>
            <person name="Eisen J.A."/>
            <person name="Markowitz V."/>
            <person name="Hugenholtz P."/>
            <person name="Kyrpides N.C."/>
            <person name="Klenk H.P."/>
            <person name="Lapidus A."/>
        </authorList>
    </citation>
    <scope>NUCLEOTIDE SEQUENCE [LARGE SCALE GENOMIC DNA]</scope>
    <source>
        <strain evidence="2">ATCC BAA-8 / DSM 12333 / NBRC 16432</strain>
    </source>
</reference>
<name>C5C3S4_BEUC1</name>
<dbReference type="RefSeq" id="WP_015884220.1">
    <property type="nucleotide sequence ID" value="NC_012669.1"/>
</dbReference>
<organism evidence="1 2">
    <name type="scientific">Beutenbergia cavernae (strain ATCC BAA-8 / DSM 12333 / CCUG 43141 / JCM 11478 / NBRC 16432 / NCIMB 13614 / HKI 0122)</name>
    <dbReference type="NCBI Taxonomy" id="471853"/>
    <lineage>
        <taxon>Bacteria</taxon>
        <taxon>Bacillati</taxon>
        <taxon>Actinomycetota</taxon>
        <taxon>Actinomycetes</taxon>
        <taxon>Micrococcales</taxon>
        <taxon>Beutenbergiaceae</taxon>
        <taxon>Beutenbergia</taxon>
    </lineage>
</organism>
<dbReference type="eggNOG" id="COG1357">
    <property type="taxonomic scope" value="Bacteria"/>
</dbReference>
<keyword evidence="2" id="KW-1185">Reference proteome</keyword>
<dbReference type="KEGG" id="bcv:Bcav_3741"/>
<evidence type="ECO:0000313" key="2">
    <source>
        <dbReference type="Proteomes" id="UP000007962"/>
    </source>
</evidence>
<accession>C5C3S4</accession>
<dbReference type="AlphaFoldDB" id="C5C3S4"/>
<dbReference type="InterPro" id="IPR001646">
    <property type="entry name" value="5peptide_repeat"/>
</dbReference>
<dbReference type="SUPFAM" id="SSF141571">
    <property type="entry name" value="Pentapeptide repeat-like"/>
    <property type="match status" value="1"/>
</dbReference>
<proteinExistence type="predicted"/>
<gene>
    <name evidence="1" type="ordered locus">Bcav_3741</name>
</gene>
<evidence type="ECO:0000313" key="1">
    <source>
        <dbReference type="EMBL" id="ACQ81983.1"/>
    </source>
</evidence>
<dbReference type="Proteomes" id="UP000007962">
    <property type="component" value="Chromosome"/>
</dbReference>
<dbReference type="EMBL" id="CP001618">
    <property type="protein sequence ID" value="ACQ81983.1"/>
    <property type="molecule type" value="Genomic_DNA"/>
</dbReference>
<dbReference type="Pfam" id="PF00805">
    <property type="entry name" value="Pentapeptide"/>
    <property type="match status" value="1"/>
</dbReference>
<protein>
    <submittedName>
        <fullName evidence="1">Pentapeptide repeat protein</fullName>
    </submittedName>
</protein>